<dbReference type="Proteomes" id="UP000240653">
    <property type="component" value="Unassembled WGS sequence"/>
</dbReference>
<dbReference type="AlphaFoldDB" id="A0A2P7S571"/>
<feature type="region of interest" description="Disordered" evidence="1">
    <location>
        <begin position="1"/>
        <end position="22"/>
    </location>
</feature>
<evidence type="ECO:0000313" key="3">
    <source>
        <dbReference type="Proteomes" id="UP000240653"/>
    </source>
</evidence>
<sequence length="232" mass="24143">MAAVSAKDTGRKPGKASSAKVKEKNLHAKLGGLNSLKRNFNAFLNAKDPKFAAIRSYVMASANYDLTEAELAKATAALAAADAKFAASVGAIQPHDDFSYTPDLTTADLEARLGDLKAIDPSTLDAGAAAAVAAEIGALNSVLDSAAAVSEAKKQVADLEAKQAEQKEAITDEALTAALQSGTNPNRVVDQEMVDWAKNVLGVGEAYGKIDQVREALQTQTVELAEPTNDAD</sequence>
<name>A0A2P7S571_9HYPH</name>
<accession>A0A2P7S571</accession>
<comment type="caution">
    <text evidence="2">The sequence shown here is derived from an EMBL/GenBank/DDBJ whole genome shotgun (WGS) entry which is preliminary data.</text>
</comment>
<dbReference type="EMBL" id="PXYL01000013">
    <property type="protein sequence ID" value="PSJ57582.1"/>
    <property type="molecule type" value="Genomic_DNA"/>
</dbReference>
<organism evidence="2 3">
    <name type="scientific">Pseudaminobacter soli</name>
    <name type="common">ex Li et al. 2025</name>
    <dbReference type="NCBI Taxonomy" id="1295366"/>
    <lineage>
        <taxon>Bacteria</taxon>
        <taxon>Pseudomonadati</taxon>
        <taxon>Pseudomonadota</taxon>
        <taxon>Alphaproteobacteria</taxon>
        <taxon>Hyphomicrobiales</taxon>
        <taxon>Phyllobacteriaceae</taxon>
        <taxon>Pseudaminobacter</taxon>
    </lineage>
</organism>
<gene>
    <name evidence="2" type="ORF">C7I85_21680</name>
</gene>
<evidence type="ECO:0000313" key="2">
    <source>
        <dbReference type="EMBL" id="PSJ57582.1"/>
    </source>
</evidence>
<proteinExistence type="predicted"/>
<dbReference type="OrthoDB" id="8085787at2"/>
<evidence type="ECO:0000256" key="1">
    <source>
        <dbReference type="SAM" id="MobiDB-lite"/>
    </source>
</evidence>
<protein>
    <submittedName>
        <fullName evidence="2">Uncharacterized protein</fullName>
    </submittedName>
</protein>
<keyword evidence="3" id="KW-1185">Reference proteome</keyword>
<reference evidence="2 3" key="1">
    <citation type="submission" date="2018-03" db="EMBL/GenBank/DDBJ databases">
        <title>The draft genome of Mesorhizobium soli JCM 19897.</title>
        <authorList>
            <person name="Li L."/>
            <person name="Liu L."/>
            <person name="Liang L."/>
            <person name="Wang T."/>
            <person name="Zhang X."/>
        </authorList>
    </citation>
    <scope>NUCLEOTIDE SEQUENCE [LARGE SCALE GENOMIC DNA]</scope>
    <source>
        <strain evidence="2 3">JCM 19897</strain>
    </source>
</reference>